<dbReference type="RefSeq" id="WP_039404211.1">
    <property type="nucleotide sequence ID" value="NZ_CP094242.1"/>
</dbReference>
<dbReference type="PROSITE" id="PS00330">
    <property type="entry name" value="HEMOLYSIN_CALCIUM"/>
    <property type="match status" value="5"/>
</dbReference>
<dbReference type="Pfam" id="PF00353">
    <property type="entry name" value="HemolysinCabind"/>
    <property type="match status" value="7"/>
</dbReference>
<dbReference type="Proteomes" id="UP000829504">
    <property type="component" value="Chromosome"/>
</dbReference>
<accession>A0A0C1H4C6</accession>
<dbReference type="Pfam" id="PF06594">
    <property type="entry name" value="HCBP_related"/>
    <property type="match status" value="1"/>
</dbReference>
<evidence type="ECO:0000256" key="1">
    <source>
        <dbReference type="ARBA" id="ARBA00004613"/>
    </source>
</evidence>
<keyword evidence="2" id="KW-0964">Secreted</keyword>
<sequence>MNIKTTPSTQHIHGVSTSAYTVNTNNGTYIRSNISRTLAAGEKNLILEGDANIFGAGNNGDNILIGNSGRNRLNSGRGNDSVYGGGGDDIINGGEGFDLLFGEDGDDTLNGESGDDVLNGGMGNDTYIFNAAGGRDTIVDTEGSNRVRFTGGLRAEDLTIMAVTNNEGGQDWKISINNTDSVLTISNQYTAGSSVPSIHQFIFDSGVLDVAEFIRATKANIETAKPQNLTINGTDSDDVLNGSDGNDTIDGKAGADTMSGGWGDDTYYVDNVKDVIIEKKDAGTDTVISSVSYTAATNVENVTLTGNANIFGAGNNSDNILTGNAGHNRLNSGRGNDTVYGMGGNDNLNGGDGDDYLDGGEGNDNINGDAGNDTLIGGKGKDTLKGGAGNDTYIFGDDDTIIDDQGNNTLRFSDDLRIKDLKISVNDNAQGGKDWLITSANSSVLIRDQISADGKVSVGRFELLGETYTHESLLKAVANSNKQGSIITGTARDDVLTGTEQNDTIDSGIDGRDRLYGLGGDDILRDSGTSYFGNERDDELYGGDGNDKLYADVGDDYLDGGAGNDHLEGGQHRDTYVFGKGYGHDTIFDYNFNLDPEFNPNGMQNANTVRFTGGLTLDDLEISMTQSYDKSGIDHIPSDSEFIIIPRLNGDTWNISIKGTNDVLTIKNQSGIYGAISEFQFDSKTYTVGEVIEHFGLNAPHFDKAGNLVHDLTDKIDWYGVDQRGYNRVVYGSADNDTADFSDVIGKVTFYGGKGEDIITLGRYNVIDGGTRNDAIFDSGHSVKNTIMFGKESGHDTLHNIRAEADTTVLFSGNLTIKDVELTTGKDWVVKLKGSNDELTIKDMVHSPSGHDTVDTFKFEGGESYTATQFLNALGMDSTVNHGLI</sequence>
<keyword evidence="3" id="KW-0106">Calcium</keyword>
<dbReference type="InterPro" id="IPR010566">
    <property type="entry name" value="Haemolys_ca-bd"/>
</dbReference>
<dbReference type="InterPro" id="IPR001343">
    <property type="entry name" value="Hemolysn_Ca-bd"/>
</dbReference>
<comment type="subcellular location">
    <subcellularLocation>
        <location evidence="1">Secreted</location>
    </subcellularLocation>
</comment>
<evidence type="ECO:0000313" key="6">
    <source>
        <dbReference type="EMBL" id="UNV86536.1"/>
    </source>
</evidence>
<dbReference type="GO" id="GO:0005509">
    <property type="term" value="F:calcium ion binding"/>
    <property type="evidence" value="ECO:0007669"/>
    <property type="project" value="InterPro"/>
</dbReference>
<name>A0A0C1H4C6_9NEIS</name>
<dbReference type="PANTHER" id="PTHR38340:SF1">
    <property type="entry name" value="S-LAYER PROTEIN"/>
    <property type="match status" value="1"/>
</dbReference>
<evidence type="ECO:0000256" key="3">
    <source>
        <dbReference type="ARBA" id="ARBA00022837"/>
    </source>
</evidence>
<dbReference type="InterPro" id="IPR018511">
    <property type="entry name" value="Hemolysin-typ_Ca-bd_CS"/>
</dbReference>
<evidence type="ECO:0000256" key="2">
    <source>
        <dbReference type="ARBA" id="ARBA00022525"/>
    </source>
</evidence>
<dbReference type="PANTHER" id="PTHR38340">
    <property type="entry name" value="S-LAYER PROTEIN"/>
    <property type="match status" value="1"/>
</dbReference>
<reference evidence="6 8" key="2">
    <citation type="submission" date="2022-03" db="EMBL/GenBank/DDBJ databases">
        <title>Genome sequencing of Morococcus cerebrosus.</title>
        <authorList>
            <person name="Baek M.-G."/>
            <person name="Yi H."/>
        </authorList>
    </citation>
    <scope>NUCLEOTIDE SEQUENCE [LARGE SCALE GENOMIC DNA]</scope>
    <source>
        <strain evidence="6 8">CIP 81.93</strain>
    </source>
</reference>
<dbReference type="InterPro" id="IPR050557">
    <property type="entry name" value="RTX_toxin/Mannuronan_C5-epim"/>
</dbReference>
<protein>
    <submittedName>
        <fullName evidence="6">Calcium-binding protein</fullName>
    </submittedName>
    <submittedName>
        <fullName evidence="5">Type 1 secretion protein</fullName>
    </submittedName>
</protein>
<dbReference type="InterPro" id="IPR011049">
    <property type="entry name" value="Serralysin-like_metalloprot_C"/>
</dbReference>
<dbReference type="Proteomes" id="UP000031390">
    <property type="component" value="Unassembled WGS sequence"/>
</dbReference>
<evidence type="ECO:0000313" key="5">
    <source>
        <dbReference type="EMBL" id="KIC13306.1"/>
    </source>
</evidence>
<dbReference type="PRINTS" id="PR00313">
    <property type="entry name" value="CABNDNGRPT"/>
</dbReference>
<dbReference type="AlphaFoldDB" id="A0A0C1H4C6"/>
<dbReference type="Gene3D" id="2.150.10.10">
    <property type="entry name" value="Serralysin-like metalloprotease, C-terminal"/>
    <property type="match status" value="4"/>
</dbReference>
<feature type="domain" description="Haemolysin-type calcium binding-related" evidence="4">
    <location>
        <begin position="829"/>
        <end position="868"/>
    </location>
</feature>
<evidence type="ECO:0000259" key="4">
    <source>
        <dbReference type="Pfam" id="PF06594"/>
    </source>
</evidence>
<gene>
    <name evidence="5" type="ORF">MCC93_00330</name>
    <name evidence="6" type="ORF">MON37_07495</name>
</gene>
<dbReference type="EMBL" id="CP094242">
    <property type="protein sequence ID" value="UNV86536.1"/>
    <property type="molecule type" value="Genomic_DNA"/>
</dbReference>
<dbReference type="PATRIC" id="fig|1056807.3.peg.32"/>
<keyword evidence="8" id="KW-1185">Reference proteome</keyword>
<proteinExistence type="predicted"/>
<reference evidence="5 7" key="1">
    <citation type="submission" date="2014-12" db="EMBL/GenBank/DDBJ databases">
        <title>Genome sequence of Morococcus cerebrosus.</title>
        <authorList>
            <person name="Shin S.-K."/>
            <person name="Yi H."/>
        </authorList>
    </citation>
    <scope>NUCLEOTIDE SEQUENCE [LARGE SCALE GENOMIC DNA]</scope>
    <source>
        <strain evidence="5 7">CIP 81.93</strain>
    </source>
</reference>
<dbReference type="GO" id="GO:0005576">
    <property type="term" value="C:extracellular region"/>
    <property type="evidence" value="ECO:0007669"/>
    <property type="project" value="UniProtKB-SubCell"/>
</dbReference>
<evidence type="ECO:0000313" key="8">
    <source>
        <dbReference type="Proteomes" id="UP000829504"/>
    </source>
</evidence>
<evidence type="ECO:0000313" key="7">
    <source>
        <dbReference type="Proteomes" id="UP000031390"/>
    </source>
</evidence>
<dbReference type="SUPFAM" id="SSF51120">
    <property type="entry name" value="beta-Roll"/>
    <property type="match status" value="4"/>
</dbReference>
<organism evidence="5 7">
    <name type="scientific">Morococcus cerebrosus</name>
    <dbReference type="NCBI Taxonomy" id="1056807"/>
    <lineage>
        <taxon>Bacteria</taxon>
        <taxon>Pseudomonadati</taxon>
        <taxon>Pseudomonadota</taxon>
        <taxon>Betaproteobacteria</taxon>
        <taxon>Neisseriales</taxon>
        <taxon>Neisseriaceae</taxon>
        <taxon>Morococcus</taxon>
    </lineage>
</organism>
<dbReference type="EMBL" id="JUFZ01000001">
    <property type="protein sequence ID" value="KIC13306.1"/>
    <property type="molecule type" value="Genomic_DNA"/>
</dbReference>